<name>A0ABQ7JE26_9APIC</name>
<protein>
    <submittedName>
        <fullName evidence="2">Uncharacterized protein</fullName>
    </submittedName>
</protein>
<feature type="compositionally biased region" description="Polar residues" evidence="1">
    <location>
        <begin position="1"/>
        <end position="12"/>
    </location>
</feature>
<feature type="compositionally biased region" description="Low complexity" evidence="1">
    <location>
        <begin position="19"/>
        <end position="32"/>
    </location>
</feature>
<evidence type="ECO:0000256" key="1">
    <source>
        <dbReference type="SAM" id="MobiDB-lite"/>
    </source>
</evidence>
<feature type="compositionally biased region" description="Basic and acidic residues" evidence="1">
    <location>
        <begin position="383"/>
        <end position="420"/>
    </location>
</feature>
<feature type="region of interest" description="Disordered" evidence="1">
    <location>
        <begin position="1"/>
        <end position="56"/>
    </location>
</feature>
<sequence length="921" mass="104230">MLDTNISLNGNQEGEDAYSARSRSWSRSTLSRDISLAESSPSDDDIFQGPTKEDAISVDPRCDDEMDLHNCWVNEDQMCPLNVYSPDNRNDRAKRVPTQSIMGSRSMEVKNGINNGADCVGTEYSVGQEINENLVVKSKEEEQCLRDEHLVAAHRGIKAHFDMDENISNISFDECISSSSRVSDITNEDSSVQNELFNASIFTRIADPCNHSNLSVTESAAPEENVSQSARNSLHLCVDQEAVSNASQGFHSVRLSSKETFEQSGNFSDIGKRLSNKQNRQLSDMKNIIDCSPRSEKIIESRSVNYPQKREDRNSLHRAEIESGRSDDRGEAKRDKASRRKESHRREEVDNSGCESRRESGRSDDRGEAKRDKASRQEGYVSSRKESHRREEVDDSGCESRRESGRSDDRGEAKRDKASRQEGYVSSRKESHRRGEVDNSGCESRRESGRSDDRGEAKHDKSSRRKESHRRGEVDNSGGESRRESGRYDDRGEARHGENSVKPVSKALLTIPAYSKQSNILELSLPMQKTEIEASQVFQGVSTQQASNLEAKKSPTKIVNSAAKPSTCCPDRLDLVEKQNDEILSGKRTALPVSDFITALHPLTEETHHPTNAGSVAENSDEVSAHTLKYRKLEGCTRVVYFGGAAKEKTNAAPRNSAFHKKPMAIHSRKDQEFKRESSPLEPASENASKVKQDYVEASSLATIATQKRIGSTKMEQKHDIRTLVGHALRHAESHNKIMEKESMWRQWHTQENLRFEKKHSMNSWHVKMKELARKMEKEKKADSVKRFPSNEIASMHNAERKQNLRDKERERLKEYAHLSSTTWKQDKYFTEVKHVKEPWVNTIDILSMPPSLQGSTTPRVPSSSRSTSPCELKKQTLSLDNRADIEKCERHQKKSRLRKSSKSAKAGEKHRKHKSNKFLS</sequence>
<feature type="region of interest" description="Disordered" evidence="1">
    <location>
        <begin position="847"/>
        <end position="921"/>
    </location>
</feature>
<proteinExistence type="predicted"/>
<accession>A0ABQ7JE26</accession>
<feature type="compositionally biased region" description="Basic and acidic residues" evidence="1">
    <location>
        <begin position="470"/>
        <end position="499"/>
    </location>
</feature>
<reference evidence="2 3" key="1">
    <citation type="journal article" date="2020" name="bioRxiv">
        <title>Metabolic contributions of an alphaproteobacterial endosymbiont in the apicomplexan Cardiosporidium cionae.</title>
        <authorList>
            <person name="Hunter E.S."/>
            <person name="Paight C.J."/>
            <person name="Lane C.E."/>
        </authorList>
    </citation>
    <scope>NUCLEOTIDE SEQUENCE [LARGE SCALE GENOMIC DNA]</scope>
    <source>
        <strain evidence="2">ESH_2018</strain>
    </source>
</reference>
<organism evidence="2 3">
    <name type="scientific">Cardiosporidium cionae</name>
    <dbReference type="NCBI Taxonomy" id="476202"/>
    <lineage>
        <taxon>Eukaryota</taxon>
        <taxon>Sar</taxon>
        <taxon>Alveolata</taxon>
        <taxon>Apicomplexa</taxon>
        <taxon>Aconoidasida</taxon>
        <taxon>Nephromycida</taxon>
        <taxon>Cardiosporidium</taxon>
    </lineage>
</organism>
<feature type="compositionally biased region" description="Basic and acidic residues" evidence="1">
    <location>
        <begin position="344"/>
        <end position="376"/>
    </location>
</feature>
<feature type="compositionally biased region" description="Basic and acidic residues" evidence="1">
    <location>
        <begin position="668"/>
        <end position="679"/>
    </location>
</feature>
<comment type="caution">
    <text evidence="2">The sequence shown here is derived from an EMBL/GenBank/DDBJ whole genome shotgun (WGS) entry which is preliminary data.</text>
</comment>
<dbReference type="EMBL" id="JADAQX010000070">
    <property type="protein sequence ID" value="KAF8822241.1"/>
    <property type="molecule type" value="Genomic_DNA"/>
</dbReference>
<evidence type="ECO:0000313" key="3">
    <source>
        <dbReference type="Proteomes" id="UP000823046"/>
    </source>
</evidence>
<feature type="compositionally biased region" description="Basic and acidic residues" evidence="1">
    <location>
        <begin position="308"/>
        <end position="335"/>
    </location>
</feature>
<evidence type="ECO:0000313" key="2">
    <source>
        <dbReference type="EMBL" id="KAF8822241.1"/>
    </source>
</evidence>
<feature type="compositionally biased region" description="Low complexity" evidence="1">
    <location>
        <begin position="856"/>
        <end position="870"/>
    </location>
</feature>
<feature type="compositionally biased region" description="Basic and acidic residues" evidence="1">
    <location>
        <begin position="427"/>
        <end position="460"/>
    </location>
</feature>
<feature type="region of interest" description="Disordered" evidence="1">
    <location>
        <begin position="261"/>
        <end position="501"/>
    </location>
</feature>
<dbReference type="Proteomes" id="UP000823046">
    <property type="component" value="Unassembled WGS sequence"/>
</dbReference>
<keyword evidence="3" id="KW-1185">Reference proteome</keyword>
<feature type="region of interest" description="Disordered" evidence="1">
    <location>
        <begin position="665"/>
        <end position="692"/>
    </location>
</feature>
<feature type="compositionally biased region" description="Basic residues" evidence="1">
    <location>
        <begin position="891"/>
        <end position="921"/>
    </location>
</feature>
<gene>
    <name evidence="2" type="ORF">IE077_000742</name>
</gene>